<name>A0A1X6ZXZ5_9RHOB</name>
<dbReference type="InterPro" id="IPR042100">
    <property type="entry name" value="Bug_dom1"/>
</dbReference>
<proteinExistence type="inferred from homology"/>
<keyword evidence="2" id="KW-0732">Signal</keyword>
<accession>A0A1X6ZXZ5</accession>
<dbReference type="OrthoDB" id="7817633at2"/>
<comment type="similarity">
    <text evidence="1">Belongs to the UPF0065 (bug) family.</text>
</comment>
<dbReference type="RefSeq" id="WP_085792962.1">
    <property type="nucleotide sequence ID" value="NZ_FWFK01000006.1"/>
</dbReference>
<dbReference type="EMBL" id="FWFK01000006">
    <property type="protein sequence ID" value="SLN64453.1"/>
    <property type="molecule type" value="Genomic_DNA"/>
</dbReference>
<evidence type="ECO:0000313" key="3">
    <source>
        <dbReference type="EMBL" id="SLN64453.1"/>
    </source>
</evidence>
<feature type="signal peptide" evidence="2">
    <location>
        <begin position="1"/>
        <end position="20"/>
    </location>
</feature>
<dbReference type="Proteomes" id="UP000193570">
    <property type="component" value="Unassembled WGS sequence"/>
</dbReference>
<dbReference type="Gene3D" id="3.40.190.10">
    <property type="entry name" value="Periplasmic binding protein-like II"/>
    <property type="match status" value="1"/>
</dbReference>
<keyword evidence="4" id="KW-1185">Reference proteome</keyword>
<evidence type="ECO:0000256" key="1">
    <source>
        <dbReference type="ARBA" id="ARBA00006987"/>
    </source>
</evidence>
<sequence>MKRTLAVAALAATTALPAAAQDDFYAGKTLTYIIATNPGGNYDAYGRLIGRYLEDALGVDSVVFKNLPGAGHIIGANSLYAADADGLTIGTFNTGLIYAQILQRQGIQFDLDEFEWIGKAAADPRVIVLSENSGFSSFEDLMASEETVLFAASGVGSASFTETRMLSDGLELNVDLIPGYQGNEGEMAMMRGEVVGQVGSLSSLQPFIDAGNGFLAVAIGGDAEPKAIDYASTDKARSIVNLIDAMSNLGRLTAAPPGTPPERVEDLRDAYMAVMEDPEFLAEAEKLGLPIEAARGDEVAESVQAALQQSPETVQIISSALNVEVPTIKATSEILSLEDGNKAVGFMSGDEEIVAEVSGSRTELTIDGEGATRDALAVGMVCDIEYDPNHEANEPKVMACTSN</sequence>
<dbReference type="PANTHER" id="PTHR42928">
    <property type="entry name" value="TRICARBOXYLATE-BINDING PROTEIN"/>
    <property type="match status" value="1"/>
</dbReference>
<dbReference type="AlphaFoldDB" id="A0A1X6ZXZ5"/>
<feature type="chain" id="PRO_5012891653" evidence="2">
    <location>
        <begin position="21"/>
        <end position="403"/>
    </location>
</feature>
<keyword evidence="3" id="KW-0675">Receptor</keyword>
<dbReference type="InterPro" id="IPR005064">
    <property type="entry name" value="BUG"/>
</dbReference>
<dbReference type="Pfam" id="PF03401">
    <property type="entry name" value="TctC"/>
    <property type="match status" value="1"/>
</dbReference>
<dbReference type="Gene3D" id="3.40.190.150">
    <property type="entry name" value="Bordetella uptake gene, domain 1"/>
    <property type="match status" value="1"/>
</dbReference>
<dbReference type="PANTHER" id="PTHR42928:SF5">
    <property type="entry name" value="BLR1237 PROTEIN"/>
    <property type="match status" value="1"/>
</dbReference>
<protein>
    <submittedName>
        <fullName evidence="3">Tripartite tricarboxylate transporter family receptor</fullName>
    </submittedName>
</protein>
<reference evidence="3 4" key="1">
    <citation type="submission" date="2017-03" db="EMBL/GenBank/DDBJ databases">
        <authorList>
            <person name="Afonso C.L."/>
            <person name="Miller P.J."/>
            <person name="Scott M.A."/>
            <person name="Spackman E."/>
            <person name="Goraichik I."/>
            <person name="Dimitrov K.M."/>
            <person name="Suarez D.L."/>
            <person name="Swayne D.E."/>
        </authorList>
    </citation>
    <scope>NUCLEOTIDE SEQUENCE [LARGE SCALE GENOMIC DNA]</scope>
    <source>
        <strain evidence="3 4">CECT 8625</strain>
    </source>
</reference>
<gene>
    <name evidence="3" type="ORF">ROJ8625_03276</name>
</gene>
<organism evidence="3 4">
    <name type="scientific">Roseivivax jejudonensis</name>
    <dbReference type="NCBI Taxonomy" id="1529041"/>
    <lineage>
        <taxon>Bacteria</taxon>
        <taxon>Pseudomonadati</taxon>
        <taxon>Pseudomonadota</taxon>
        <taxon>Alphaproteobacteria</taxon>
        <taxon>Rhodobacterales</taxon>
        <taxon>Roseobacteraceae</taxon>
        <taxon>Roseivivax</taxon>
    </lineage>
</organism>
<evidence type="ECO:0000256" key="2">
    <source>
        <dbReference type="SAM" id="SignalP"/>
    </source>
</evidence>
<evidence type="ECO:0000313" key="4">
    <source>
        <dbReference type="Proteomes" id="UP000193570"/>
    </source>
</evidence>